<dbReference type="PANTHER" id="PTHR23099:SF0">
    <property type="entry name" value="GERM CELL NUCLEAR ACIDIC PROTEIN"/>
    <property type="match status" value="1"/>
</dbReference>
<dbReference type="GO" id="GO:0005634">
    <property type="term" value="C:nucleus"/>
    <property type="evidence" value="ECO:0007669"/>
    <property type="project" value="TreeGrafter"/>
</dbReference>
<organism evidence="2 3">
    <name type="scientific">Pelobates cultripes</name>
    <name type="common">Western spadefoot toad</name>
    <dbReference type="NCBI Taxonomy" id="61616"/>
    <lineage>
        <taxon>Eukaryota</taxon>
        <taxon>Metazoa</taxon>
        <taxon>Chordata</taxon>
        <taxon>Craniata</taxon>
        <taxon>Vertebrata</taxon>
        <taxon>Euteleostomi</taxon>
        <taxon>Amphibia</taxon>
        <taxon>Batrachia</taxon>
        <taxon>Anura</taxon>
        <taxon>Pelobatoidea</taxon>
        <taxon>Pelobatidae</taxon>
        <taxon>Pelobates</taxon>
    </lineage>
</organism>
<evidence type="ECO:0000259" key="1">
    <source>
        <dbReference type="SMART" id="SM00731"/>
    </source>
</evidence>
<dbReference type="EMBL" id="OW240919">
    <property type="protein sequence ID" value="CAH2313002.1"/>
    <property type="molecule type" value="Genomic_DNA"/>
</dbReference>
<protein>
    <recommendedName>
        <fullName evidence="1">SprT-like domain-containing protein</fullName>
    </recommendedName>
</protein>
<dbReference type="Proteomes" id="UP001295444">
    <property type="component" value="Chromosome 08"/>
</dbReference>
<keyword evidence="3" id="KW-1185">Reference proteome</keyword>
<dbReference type="GO" id="GO:0006974">
    <property type="term" value="P:DNA damage response"/>
    <property type="evidence" value="ECO:0007669"/>
    <property type="project" value="UniProtKB-ARBA"/>
</dbReference>
<dbReference type="PANTHER" id="PTHR23099">
    <property type="entry name" value="TRANSCRIPTIONAL REGULATOR"/>
    <property type="match status" value="1"/>
</dbReference>
<dbReference type="AlphaFoldDB" id="A0AAD1WM67"/>
<dbReference type="InterPro" id="IPR006640">
    <property type="entry name" value="SprT-like_domain"/>
</dbReference>
<evidence type="ECO:0000313" key="3">
    <source>
        <dbReference type="Proteomes" id="UP001295444"/>
    </source>
</evidence>
<reference evidence="2" key="1">
    <citation type="submission" date="2022-03" db="EMBL/GenBank/DDBJ databases">
        <authorList>
            <person name="Alioto T."/>
            <person name="Alioto T."/>
            <person name="Gomez Garrido J."/>
        </authorList>
    </citation>
    <scope>NUCLEOTIDE SEQUENCE</scope>
</reference>
<dbReference type="SMART" id="SM00731">
    <property type="entry name" value="SprT"/>
    <property type="match status" value="1"/>
</dbReference>
<gene>
    <name evidence="2" type="ORF">PECUL_23A016796</name>
</gene>
<feature type="domain" description="SprT-like" evidence="1">
    <location>
        <begin position="24"/>
        <end position="152"/>
    </location>
</feature>
<sequence>MKVHCGDPNCFLADLSSANSVYVKKFKRKKKRVGKKALPDDLEIQWNKRLTKTAGLCKNDAINIPYSGCYSVIQLSDKVCDSADRVRDTLIHEVCHAAAWLINKVPNGHGLIWKYYAMKATALHPELPKITQYHNYQIHYKYIYQCSGCKRT</sequence>
<proteinExistence type="predicted"/>
<evidence type="ECO:0000313" key="2">
    <source>
        <dbReference type="EMBL" id="CAH2313002.1"/>
    </source>
</evidence>
<dbReference type="Pfam" id="PF10263">
    <property type="entry name" value="SprT-like"/>
    <property type="match status" value="1"/>
</dbReference>
<name>A0AAD1WM67_PELCU</name>
<accession>A0AAD1WM67</accession>